<dbReference type="Gene3D" id="1.10.3460.10">
    <property type="entry name" value="Chlorophyll a/b binding protein domain"/>
    <property type="match status" value="1"/>
</dbReference>
<dbReference type="EMBL" id="CP003495">
    <property type="protein sequence ID" value="AFY28163.1"/>
    <property type="molecule type" value="Genomic_DNA"/>
</dbReference>
<dbReference type="HOGENOM" id="CLU_2355052_0_0_3"/>
<protein>
    <submittedName>
        <fullName evidence="1">Chlorophyll A-B binding protein</fullName>
    </submittedName>
</protein>
<gene>
    <name evidence="1" type="ordered locus">Cyagr_0981</name>
</gene>
<reference evidence="2" key="1">
    <citation type="journal article" date="2013" name="Proc. Natl. Acad. Sci. U.S.A.">
        <title>Improving the coverage of the cyanobacterial phylum using diversity-driven genome sequencing.</title>
        <authorList>
            <person name="Shih P.M."/>
            <person name="Wu D."/>
            <person name="Latifi A."/>
            <person name="Axen S.D."/>
            <person name="Fewer D.P."/>
            <person name="Talla E."/>
            <person name="Calteau A."/>
            <person name="Cai F."/>
            <person name="Tandeau de Marsac N."/>
            <person name="Rippka R."/>
            <person name="Herdman M."/>
            <person name="Sivonen K."/>
            <person name="Coursin T."/>
            <person name="Laurent T."/>
            <person name="Goodwin L."/>
            <person name="Nolan M."/>
            <person name="Davenport K.W."/>
            <person name="Han C.S."/>
            <person name="Rubin E.M."/>
            <person name="Eisen J.A."/>
            <person name="Woyke T."/>
            <person name="Gugger M."/>
            <person name="Kerfeld C.A."/>
        </authorList>
    </citation>
    <scope>NUCLEOTIDE SEQUENCE [LARGE SCALE GENOMIC DNA]</scope>
    <source>
        <strain evidence="2">ATCC 27147 / PCC 6307</strain>
    </source>
</reference>
<evidence type="ECO:0000313" key="1">
    <source>
        <dbReference type="EMBL" id="AFY28163.1"/>
    </source>
</evidence>
<proteinExistence type="predicted"/>
<sequence length="96" mass="10290">MESVDEGSRQEPGTDLGDTDLVARVAGGQPFLYEPLERFGEGLTTSRPWNRSALAGVERLNGRVAMIGFLAALIGEAFTGRGIVGQLGLMLRWLLG</sequence>
<evidence type="ECO:0000313" key="2">
    <source>
        <dbReference type="Proteomes" id="UP000010388"/>
    </source>
</evidence>
<dbReference type="eggNOG" id="ENOG50321WC">
    <property type="taxonomic scope" value="Bacteria"/>
</dbReference>
<dbReference type="AlphaFoldDB" id="K9P590"/>
<name>K9P590_CYAGP</name>
<dbReference type="KEGG" id="cgc:Cyagr_0981"/>
<dbReference type="Proteomes" id="UP000010388">
    <property type="component" value="Chromosome"/>
</dbReference>
<dbReference type="SUPFAM" id="SSF103511">
    <property type="entry name" value="Chlorophyll a-b binding protein"/>
    <property type="match status" value="1"/>
</dbReference>
<accession>K9P590</accession>
<organism evidence="1 2">
    <name type="scientific">Cyanobium gracile (strain ATCC 27147 / PCC 6307)</name>
    <dbReference type="NCBI Taxonomy" id="292564"/>
    <lineage>
        <taxon>Bacteria</taxon>
        <taxon>Bacillati</taxon>
        <taxon>Cyanobacteriota</taxon>
        <taxon>Cyanophyceae</taxon>
        <taxon>Synechococcales</taxon>
        <taxon>Prochlorococcaceae</taxon>
        <taxon>Cyanobium</taxon>
    </lineage>
</organism>